<sequence>MKRFPVGPALALALLPSAALAHPGHDGMVGAAAGFAHPFGGADHLLAMLAVGLIAALRGGRALWAVPLAFLAMMGLGAGLGMAGLALPFVESAILASLVAFGVLALLSRRLPTALLAGLVGAFAVFHGHAHGAEMPETASGLAYALGFVGATALLHAAGLGLGLTARRLGPAATDDAALPRETARG</sequence>
<protein>
    <recommendedName>
        <fullName evidence="5">HupE/UreJ protein</fullName>
    </recommendedName>
</protein>
<dbReference type="Proteomes" id="UP001055156">
    <property type="component" value="Unassembled WGS sequence"/>
</dbReference>
<keyword evidence="1" id="KW-1133">Transmembrane helix</keyword>
<reference evidence="3" key="1">
    <citation type="journal article" date="2021" name="Front. Microbiol.">
        <title>Comprehensive Comparative Genomics and Phenotyping of Methylobacterium Species.</title>
        <authorList>
            <person name="Alessa O."/>
            <person name="Ogura Y."/>
            <person name="Fujitani Y."/>
            <person name="Takami H."/>
            <person name="Hayashi T."/>
            <person name="Sahin N."/>
            <person name="Tani A."/>
        </authorList>
    </citation>
    <scope>NUCLEOTIDE SEQUENCE</scope>
    <source>
        <strain evidence="3">NBRC 15689</strain>
    </source>
</reference>
<feature type="signal peptide" evidence="2">
    <location>
        <begin position="1"/>
        <end position="21"/>
    </location>
</feature>
<feature type="transmembrane region" description="Helical" evidence="1">
    <location>
        <begin position="62"/>
        <end position="83"/>
    </location>
</feature>
<name>A0ABQ4TCN5_METOR</name>
<feature type="chain" id="PRO_5046613789" description="HupE/UreJ protein" evidence="2">
    <location>
        <begin position="22"/>
        <end position="186"/>
    </location>
</feature>
<feature type="transmembrane region" description="Helical" evidence="1">
    <location>
        <begin position="89"/>
        <end position="107"/>
    </location>
</feature>
<evidence type="ECO:0008006" key="5">
    <source>
        <dbReference type="Google" id="ProtNLM"/>
    </source>
</evidence>
<reference evidence="3" key="2">
    <citation type="submission" date="2021-08" db="EMBL/GenBank/DDBJ databases">
        <authorList>
            <person name="Tani A."/>
            <person name="Ola A."/>
            <person name="Ogura Y."/>
            <person name="Katsura K."/>
            <person name="Hayashi T."/>
        </authorList>
    </citation>
    <scope>NUCLEOTIDE SEQUENCE</scope>
    <source>
        <strain evidence="3">NBRC 15689</strain>
    </source>
</reference>
<feature type="transmembrane region" description="Helical" evidence="1">
    <location>
        <begin position="142"/>
        <end position="164"/>
    </location>
</feature>
<dbReference type="PIRSF" id="PIRSF016919">
    <property type="entry name" value="HupE_UreJ"/>
    <property type="match status" value="1"/>
</dbReference>
<keyword evidence="1" id="KW-0472">Membrane</keyword>
<evidence type="ECO:0000256" key="1">
    <source>
        <dbReference type="SAM" id="Phobius"/>
    </source>
</evidence>
<feature type="transmembrane region" description="Helical" evidence="1">
    <location>
        <begin position="114"/>
        <end position="130"/>
    </location>
</feature>
<dbReference type="RefSeq" id="WP_238314034.1">
    <property type="nucleotide sequence ID" value="NZ_BPQV01000016.1"/>
</dbReference>
<dbReference type="InterPro" id="IPR007038">
    <property type="entry name" value="HupE_UreJ"/>
</dbReference>
<gene>
    <name evidence="3" type="ORF">LKMONMHP_4341</name>
</gene>
<proteinExistence type="predicted"/>
<keyword evidence="2" id="KW-0732">Signal</keyword>
<comment type="caution">
    <text evidence="3">The sequence shown here is derived from an EMBL/GenBank/DDBJ whole genome shotgun (WGS) entry which is preliminary data.</text>
</comment>
<evidence type="ECO:0000313" key="3">
    <source>
        <dbReference type="EMBL" id="GJE29460.1"/>
    </source>
</evidence>
<keyword evidence="1" id="KW-0812">Transmembrane</keyword>
<dbReference type="Pfam" id="PF04955">
    <property type="entry name" value="HupE_UreJ"/>
    <property type="match status" value="1"/>
</dbReference>
<keyword evidence="4" id="KW-1185">Reference proteome</keyword>
<organism evidence="3 4">
    <name type="scientific">Methylobacterium organophilum</name>
    <dbReference type="NCBI Taxonomy" id="410"/>
    <lineage>
        <taxon>Bacteria</taxon>
        <taxon>Pseudomonadati</taxon>
        <taxon>Pseudomonadota</taxon>
        <taxon>Alphaproteobacteria</taxon>
        <taxon>Hyphomicrobiales</taxon>
        <taxon>Methylobacteriaceae</taxon>
        <taxon>Methylobacterium</taxon>
    </lineage>
</organism>
<feature type="transmembrane region" description="Helical" evidence="1">
    <location>
        <begin position="31"/>
        <end position="55"/>
    </location>
</feature>
<evidence type="ECO:0000313" key="4">
    <source>
        <dbReference type="Proteomes" id="UP001055156"/>
    </source>
</evidence>
<dbReference type="EMBL" id="BPQV01000016">
    <property type="protein sequence ID" value="GJE29460.1"/>
    <property type="molecule type" value="Genomic_DNA"/>
</dbReference>
<evidence type="ECO:0000256" key="2">
    <source>
        <dbReference type="SAM" id="SignalP"/>
    </source>
</evidence>
<accession>A0ABQ4TCN5</accession>